<feature type="region of interest" description="Disordered" evidence="1">
    <location>
        <begin position="120"/>
        <end position="174"/>
    </location>
</feature>
<feature type="compositionally biased region" description="Basic and acidic residues" evidence="1">
    <location>
        <begin position="71"/>
        <end position="80"/>
    </location>
</feature>
<proteinExistence type="predicted"/>
<dbReference type="EMBL" id="JABWDU010000002">
    <property type="protein sequence ID" value="NVD38547.1"/>
    <property type="molecule type" value="Genomic_DNA"/>
</dbReference>
<feature type="compositionally biased region" description="Basic and acidic residues" evidence="1">
    <location>
        <begin position="123"/>
        <end position="137"/>
    </location>
</feature>
<feature type="compositionally biased region" description="Basic and acidic residues" evidence="1">
    <location>
        <begin position="45"/>
        <end position="63"/>
    </location>
</feature>
<dbReference type="Proteomes" id="UP000520198">
    <property type="component" value="Unassembled WGS sequence"/>
</dbReference>
<comment type="caution">
    <text evidence="2">The sequence shown here is derived from an EMBL/GenBank/DDBJ whole genome shotgun (WGS) entry which is preliminary data.</text>
</comment>
<organism evidence="2 3">
    <name type="scientific">Ensifer oleiphilus</name>
    <dbReference type="NCBI Taxonomy" id="2742698"/>
    <lineage>
        <taxon>Bacteria</taxon>
        <taxon>Pseudomonadati</taxon>
        <taxon>Pseudomonadota</taxon>
        <taxon>Alphaproteobacteria</taxon>
        <taxon>Hyphomicrobiales</taxon>
        <taxon>Rhizobiaceae</taxon>
        <taxon>Sinorhizobium/Ensifer group</taxon>
        <taxon>Ensifer</taxon>
    </lineage>
</organism>
<sequence length="174" mass="20026">MAISRKQEERLLTEDEWHLVRQSHHPAVQGVSDEDLLKLVKQVRERRDRSQAEAHRQRREIRGKSAPKGAEPTRKDIGTRAKLEILAMSMRRLNGEHARRRKMLGKAQLVSNMRAALAAKQASETERDETYNSRRALEGMQSIESSRRKSLMRPMERGRARKAGAVAQAKRDAR</sequence>
<gene>
    <name evidence="2" type="ORF">HT585_06770</name>
</gene>
<protein>
    <submittedName>
        <fullName evidence="2">Uncharacterized protein</fullName>
    </submittedName>
</protein>
<evidence type="ECO:0000256" key="1">
    <source>
        <dbReference type="SAM" id="MobiDB-lite"/>
    </source>
</evidence>
<keyword evidence="3" id="KW-1185">Reference proteome</keyword>
<reference evidence="2 3" key="1">
    <citation type="submission" date="2020-06" db="EMBL/GenBank/DDBJ databases">
        <authorList>
            <person name="Grouzdev D.S."/>
        </authorList>
    </citation>
    <scope>NUCLEOTIDE SEQUENCE [LARGE SCALE GENOMIC DNA]</scope>
    <source>
        <strain evidence="2 3">HO-A22</strain>
    </source>
</reference>
<feature type="region of interest" description="Disordered" evidence="1">
    <location>
        <begin position="45"/>
        <end position="80"/>
    </location>
</feature>
<evidence type="ECO:0000313" key="3">
    <source>
        <dbReference type="Proteomes" id="UP000520198"/>
    </source>
</evidence>
<evidence type="ECO:0000313" key="2">
    <source>
        <dbReference type="EMBL" id="NVD38547.1"/>
    </source>
</evidence>
<accession>A0A7Y6Q3S2</accession>
<name>A0A7Y6Q3S2_9HYPH</name>
<dbReference type="AlphaFoldDB" id="A0A7Y6Q3S2"/>
<dbReference type="RefSeq" id="WP_176352211.1">
    <property type="nucleotide sequence ID" value="NZ_JABWDU010000002.1"/>
</dbReference>